<evidence type="ECO:0000313" key="10">
    <source>
        <dbReference type="EMBL" id="EAR83444.2"/>
    </source>
</evidence>
<dbReference type="GO" id="GO:0003985">
    <property type="term" value="F:acetyl-CoA C-acetyltransferase activity"/>
    <property type="evidence" value="ECO:0007669"/>
    <property type="project" value="TreeGrafter"/>
</dbReference>
<dbReference type="RefSeq" id="XP_001031107.2">
    <property type="nucleotide sequence ID" value="XM_001031107.3"/>
</dbReference>
<keyword evidence="2 6" id="KW-0808">Transferase</keyword>
<evidence type="ECO:0000256" key="5">
    <source>
        <dbReference type="ARBA" id="ARBA00023315"/>
    </source>
</evidence>
<keyword evidence="11" id="KW-1185">Reference proteome</keyword>
<dbReference type="AlphaFoldDB" id="Q22DW1"/>
<dbReference type="PANTHER" id="PTHR18919">
    <property type="entry name" value="ACETYL-COA C-ACYLTRANSFERASE"/>
    <property type="match status" value="1"/>
</dbReference>
<evidence type="ECO:0000256" key="3">
    <source>
        <dbReference type="ARBA" id="ARBA00022723"/>
    </source>
</evidence>
<dbReference type="GeneID" id="7842854"/>
<dbReference type="InterPro" id="IPR020617">
    <property type="entry name" value="Thiolase_C"/>
</dbReference>
<dbReference type="InParanoid" id="Q22DW1"/>
<dbReference type="Pfam" id="PF02803">
    <property type="entry name" value="Thiolase_C"/>
    <property type="match status" value="1"/>
</dbReference>
<feature type="transmembrane region" description="Helical" evidence="7">
    <location>
        <begin position="441"/>
        <end position="461"/>
    </location>
</feature>
<keyword evidence="3" id="KW-0479">Metal-binding</keyword>
<proteinExistence type="inferred from homology"/>
<dbReference type="HOGENOM" id="CLU_031026_0_1_1"/>
<dbReference type="STRING" id="312017.Q22DW1"/>
<dbReference type="GO" id="GO:0006635">
    <property type="term" value="P:fatty acid beta-oxidation"/>
    <property type="evidence" value="ECO:0007669"/>
    <property type="project" value="TreeGrafter"/>
</dbReference>
<dbReference type="CDD" id="cd00751">
    <property type="entry name" value="thiolase"/>
    <property type="match status" value="1"/>
</dbReference>
<dbReference type="PANTHER" id="PTHR18919:SF156">
    <property type="entry name" value="ACETYL-COA ACETYLTRANSFERASE, MITOCHONDRIAL"/>
    <property type="match status" value="1"/>
</dbReference>
<evidence type="ECO:0000256" key="4">
    <source>
        <dbReference type="ARBA" id="ARBA00022958"/>
    </source>
</evidence>
<evidence type="ECO:0000256" key="1">
    <source>
        <dbReference type="ARBA" id="ARBA00010982"/>
    </source>
</evidence>
<evidence type="ECO:0000256" key="7">
    <source>
        <dbReference type="SAM" id="Phobius"/>
    </source>
</evidence>
<keyword evidence="7" id="KW-0812">Transmembrane</keyword>
<keyword evidence="7" id="KW-0472">Membrane</keyword>
<dbReference type="NCBIfam" id="TIGR01930">
    <property type="entry name" value="AcCoA-C-Actrans"/>
    <property type="match status" value="1"/>
</dbReference>
<dbReference type="InterPro" id="IPR002155">
    <property type="entry name" value="Thiolase"/>
</dbReference>
<sequence length="505" mass="56494">MQAAYIVAAKRTPIGSFLGKLSNIKAPELSAIATRAALESKKIDPKHVDEVILGNVIGAGLGQNPARQASLAAGISVSVPSYSIQKVCASGMKSVILGAQQIQLGLSNCIVTGGFESMSNAPFYVQNYRKGASYGNQTLIDGLANDGLVDAYNKIAMGLCAEKTASDFQLTRELQDHYCITSYERTLNAMNSGKFADEIVPVKINDKETVTQDEDPLKFKKEKIPVLKPAFSKTGTITAANASKINDGACSIILMSEQKVKELGLTPLGRIISYADAEVDPIDFCIAPAKSSQKALDRAGMKISQLEYFEFNEAFSATALANMKLLDIDISKINLHGGAVALGHPVGQFKKLFLTTNQNQIHLFQKCFWCKNYSIFAHCLEGQQGQIWSCWYLQRWWWWFFHHYRKSLMIQNLIQLYCVFIILFCKPFQNCNNFSSLNQSIITLIIISMLKQLILNMKAMINIKLRQIYFYKTILKSKQKYVIIFTKLILQYLTKIVCLFWLNQN</sequence>
<dbReference type="OrthoDB" id="5404651at2759"/>
<feature type="transmembrane region" description="Helical" evidence="7">
    <location>
        <begin position="481"/>
        <end position="502"/>
    </location>
</feature>
<comment type="similarity">
    <text evidence="1 6">Belongs to the thiolase-like superfamily. Thiolase family.</text>
</comment>
<feature type="domain" description="Thiolase C-terminal" evidence="9">
    <location>
        <begin position="265"/>
        <end position="348"/>
    </location>
</feature>
<dbReference type="Proteomes" id="UP000009168">
    <property type="component" value="Unassembled WGS sequence"/>
</dbReference>
<dbReference type="GO" id="GO:0046872">
    <property type="term" value="F:metal ion binding"/>
    <property type="evidence" value="ECO:0007669"/>
    <property type="project" value="UniProtKB-KW"/>
</dbReference>
<evidence type="ECO:0000259" key="8">
    <source>
        <dbReference type="Pfam" id="PF00108"/>
    </source>
</evidence>
<dbReference type="Pfam" id="PF00108">
    <property type="entry name" value="Thiolase_N"/>
    <property type="match status" value="1"/>
</dbReference>
<evidence type="ECO:0000256" key="6">
    <source>
        <dbReference type="RuleBase" id="RU003557"/>
    </source>
</evidence>
<dbReference type="FunCoup" id="Q22DW1">
    <property type="interactions" value="208"/>
</dbReference>
<reference evidence="11" key="1">
    <citation type="journal article" date="2006" name="PLoS Biol.">
        <title>Macronuclear genome sequence of the ciliate Tetrahymena thermophila, a model eukaryote.</title>
        <authorList>
            <person name="Eisen J.A."/>
            <person name="Coyne R.S."/>
            <person name="Wu M."/>
            <person name="Wu D."/>
            <person name="Thiagarajan M."/>
            <person name="Wortman J.R."/>
            <person name="Badger J.H."/>
            <person name="Ren Q."/>
            <person name="Amedeo P."/>
            <person name="Jones K.M."/>
            <person name="Tallon L.J."/>
            <person name="Delcher A.L."/>
            <person name="Salzberg S.L."/>
            <person name="Silva J.C."/>
            <person name="Haas B.J."/>
            <person name="Majoros W.H."/>
            <person name="Farzad M."/>
            <person name="Carlton J.M."/>
            <person name="Smith R.K. Jr."/>
            <person name="Garg J."/>
            <person name="Pearlman R.E."/>
            <person name="Karrer K.M."/>
            <person name="Sun L."/>
            <person name="Manning G."/>
            <person name="Elde N.C."/>
            <person name="Turkewitz A.P."/>
            <person name="Asai D.J."/>
            <person name="Wilkes D.E."/>
            <person name="Wang Y."/>
            <person name="Cai H."/>
            <person name="Collins K."/>
            <person name="Stewart B.A."/>
            <person name="Lee S.R."/>
            <person name="Wilamowska K."/>
            <person name="Weinberg Z."/>
            <person name="Ruzzo W.L."/>
            <person name="Wloga D."/>
            <person name="Gaertig J."/>
            <person name="Frankel J."/>
            <person name="Tsao C.-C."/>
            <person name="Gorovsky M.A."/>
            <person name="Keeling P.J."/>
            <person name="Waller R.F."/>
            <person name="Patron N.J."/>
            <person name="Cherry J.M."/>
            <person name="Stover N.A."/>
            <person name="Krieger C.J."/>
            <person name="del Toro C."/>
            <person name="Ryder H.F."/>
            <person name="Williamson S.C."/>
            <person name="Barbeau R.A."/>
            <person name="Hamilton E.P."/>
            <person name="Orias E."/>
        </authorList>
    </citation>
    <scope>NUCLEOTIDE SEQUENCE [LARGE SCALE GENOMIC DNA]</scope>
    <source>
        <strain evidence="11">SB210</strain>
    </source>
</reference>
<dbReference type="KEGG" id="tet:TTHERM_00926980"/>
<dbReference type="EMBL" id="GG662734">
    <property type="protein sequence ID" value="EAR83444.2"/>
    <property type="molecule type" value="Genomic_DNA"/>
</dbReference>
<dbReference type="SUPFAM" id="SSF53901">
    <property type="entry name" value="Thiolase-like"/>
    <property type="match status" value="2"/>
</dbReference>
<dbReference type="InterPro" id="IPR016039">
    <property type="entry name" value="Thiolase-like"/>
</dbReference>
<dbReference type="InterPro" id="IPR020616">
    <property type="entry name" value="Thiolase_N"/>
</dbReference>
<keyword evidence="7" id="KW-1133">Transmembrane helix</keyword>
<feature type="transmembrane region" description="Helical" evidence="7">
    <location>
        <begin position="408"/>
        <end position="429"/>
    </location>
</feature>
<keyword evidence="4" id="KW-0630">Potassium</keyword>
<dbReference type="SMR" id="Q22DW1"/>
<organism evidence="10 11">
    <name type="scientific">Tetrahymena thermophila (strain SB210)</name>
    <dbReference type="NCBI Taxonomy" id="312017"/>
    <lineage>
        <taxon>Eukaryota</taxon>
        <taxon>Sar</taxon>
        <taxon>Alveolata</taxon>
        <taxon>Ciliophora</taxon>
        <taxon>Intramacronucleata</taxon>
        <taxon>Oligohymenophorea</taxon>
        <taxon>Hymenostomatida</taxon>
        <taxon>Tetrahymenina</taxon>
        <taxon>Tetrahymenidae</taxon>
        <taxon>Tetrahymena</taxon>
    </lineage>
</organism>
<keyword evidence="5 6" id="KW-0012">Acyltransferase</keyword>
<accession>Q22DW1</accession>
<dbReference type="GO" id="GO:0005739">
    <property type="term" value="C:mitochondrion"/>
    <property type="evidence" value="ECO:0007669"/>
    <property type="project" value="TreeGrafter"/>
</dbReference>
<name>Q22DW1_TETTS</name>
<evidence type="ECO:0000256" key="2">
    <source>
        <dbReference type="ARBA" id="ARBA00022679"/>
    </source>
</evidence>
<protein>
    <submittedName>
        <fullName evidence="10">Acetyl-CoA acyltransferase</fullName>
    </submittedName>
</protein>
<evidence type="ECO:0000259" key="9">
    <source>
        <dbReference type="Pfam" id="PF02803"/>
    </source>
</evidence>
<feature type="domain" description="Thiolase N-terminal" evidence="8">
    <location>
        <begin position="5"/>
        <end position="258"/>
    </location>
</feature>
<dbReference type="eggNOG" id="KOG1390">
    <property type="taxonomic scope" value="Eukaryota"/>
</dbReference>
<gene>
    <name evidence="10" type="ORF">TTHERM_00926980</name>
</gene>
<evidence type="ECO:0000313" key="11">
    <source>
        <dbReference type="Proteomes" id="UP000009168"/>
    </source>
</evidence>
<dbReference type="Gene3D" id="3.40.47.10">
    <property type="match status" value="2"/>
</dbReference>